<comment type="caution">
    <text evidence="1">The sequence shown here is derived from an EMBL/GenBank/DDBJ whole genome shotgun (WGS) entry which is preliminary data.</text>
</comment>
<reference evidence="1" key="1">
    <citation type="submission" date="2016-10" db="EMBL/GenBank/DDBJ databases">
        <title>Sequence of Gallionella enrichment culture.</title>
        <authorList>
            <person name="Poehlein A."/>
            <person name="Muehling M."/>
            <person name="Daniel R."/>
        </authorList>
    </citation>
    <scope>NUCLEOTIDE SEQUENCE</scope>
</reference>
<evidence type="ECO:0000313" key="1">
    <source>
        <dbReference type="EMBL" id="OIQ67909.1"/>
    </source>
</evidence>
<dbReference type="AlphaFoldDB" id="A0A1J5PWD6"/>
<proteinExistence type="predicted"/>
<accession>A0A1J5PWD6</accession>
<organism evidence="1">
    <name type="scientific">mine drainage metagenome</name>
    <dbReference type="NCBI Taxonomy" id="410659"/>
    <lineage>
        <taxon>unclassified sequences</taxon>
        <taxon>metagenomes</taxon>
        <taxon>ecological metagenomes</taxon>
    </lineage>
</organism>
<dbReference type="EMBL" id="MLJW01005625">
    <property type="protein sequence ID" value="OIQ67909.1"/>
    <property type="molecule type" value="Genomic_DNA"/>
</dbReference>
<gene>
    <name evidence="1" type="ORF">GALL_505090</name>
</gene>
<protein>
    <submittedName>
        <fullName evidence="1">Uncharacterized protein</fullName>
    </submittedName>
</protein>
<sequence length="71" mass="8043">MFKGITFTIPADLFKVQQIVFIIAKIFIVHKMQLSLHQDGNAQHDNSNGKLGHHQAFSQHAAAYRCGQFTF</sequence>
<name>A0A1J5PWD6_9ZZZZ</name>